<dbReference type="PANTHER" id="PTHR24188">
    <property type="entry name" value="ANKYRIN REPEAT PROTEIN"/>
    <property type="match status" value="1"/>
</dbReference>
<evidence type="ECO:0000313" key="7">
    <source>
        <dbReference type="Proteomes" id="UP000005222"/>
    </source>
</evidence>
<evidence type="ECO:0000256" key="1">
    <source>
        <dbReference type="ARBA" id="ARBA00022737"/>
    </source>
</evidence>
<dbReference type="EMBL" id="FO082049">
    <property type="protein sequence ID" value="CCE83306.1"/>
    <property type="molecule type" value="Genomic_DNA"/>
</dbReference>
<keyword evidence="2 3" id="KW-0040">ANK repeat</keyword>
<evidence type="ECO:0000313" key="5">
    <source>
        <dbReference type="EMBL" id="CCE83306.1"/>
    </source>
</evidence>
<dbReference type="eggNOG" id="KOG0504">
    <property type="taxonomic scope" value="Eukaryota"/>
</dbReference>
<dbReference type="OrthoDB" id="10057496at2759"/>
<evidence type="ECO:0000256" key="3">
    <source>
        <dbReference type="PROSITE-ProRule" id="PRU00023"/>
    </source>
</evidence>
<dbReference type="InterPro" id="IPR036770">
    <property type="entry name" value="Ankyrin_rpt-contain_sf"/>
</dbReference>
<dbReference type="FunCoup" id="G8Y6V7">
    <property type="interactions" value="95"/>
</dbReference>
<protein>
    <submittedName>
        <fullName evidence="6">Piso0_003881 protein</fullName>
    </submittedName>
</protein>
<dbReference type="Proteomes" id="UP000005222">
    <property type="component" value="Chromosome K"/>
</dbReference>
<dbReference type="PROSITE" id="PS50297">
    <property type="entry name" value="ANK_REP_REGION"/>
    <property type="match status" value="1"/>
</dbReference>
<evidence type="ECO:0000256" key="4">
    <source>
        <dbReference type="SAM" id="MobiDB-lite"/>
    </source>
</evidence>
<keyword evidence="7" id="KW-1185">Reference proteome</keyword>
<dbReference type="InParanoid" id="G8Y6V7"/>
<dbReference type="Pfam" id="PF12796">
    <property type="entry name" value="Ank_2"/>
    <property type="match status" value="1"/>
</dbReference>
<evidence type="ECO:0000313" key="6">
    <source>
        <dbReference type="EMBL" id="CCE84337.1"/>
    </source>
</evidence>
<feature type="region of interest" description="Disordered" evidence="4">
    <location>
        <begin position="158"/>
        <end position="204"/>
    </location>
</feature>
<feature type="compositionally biased region" description="Basic and acidic residues" evidence="4">
    <location>
        <begin position="171"/>
        <end position="186"/>
    </location>
</feature>
<feature type="repeat" description="ANK" evidence="3">
    <location>
        <begin position="90"/>
        <end position="110"/>
    </location>
</feature>
<dbReference type="STRING" id="559304.G8Y6V7"/>
<dbReference type="PROSITE" id="PS50088">
    <property type="entry name" value="ANK_REPEAT"/>
    <property type="match status" value="1"/>
</dbReference>
<dbReference type="Gene3D" id="1.25.40.20">
    <property type="entry name" value="Ankyrin repeat-containing domain"/>
    <property type="match status" value="1"/>
</dbReference>
<accession>G8Y6V7</accession>
<organism evidence="6 7">
    <name type="scientific">Pichia sorbitophila (strain ATCC MYA-4447 / BCRC 22081 / CBS 7064 / NBRC 10061 / NRRL Y-12695)</name>
    <name type="common">Hybrid yeast</name>
    <dbReference type="NCBI Taxonomy" id="559304"/>
    <lineage>
        <taxon>Eukaryota</taxon>
        <taxon>Fungi</taxon>
        <taxon>Dikarya</taxon>
        <taxon>Ascomycota</taxon>
        <taxon>Saccharomycotina</taxon>
        <taxon>Pichiomycetes</taxon>
        <taxon>Debaryomycetaceae</taxon>
        <taxon>Millerozyma</taxon>
    </lineage>
</organism>
<sequence>MSDENYTQTSLTQEEMDCILYDVREGDLDTLKEIFKEIPNSLLLDIKDDITLSTAIHMAAGNGHVEVLRFLLSLIDKSSAEKLVSQPNESGNTPLHWAAYNGHLEVVKILCDEYNADVYAKNKSGHDVLFEAENNEKSDVGKWLLTKFSVEDNYEVSEENGDTKITYKPGSESREAEKYAKEHQQKDASASDSIEKKTEKLSID</sequence>
<dbReference type="HOGENOM" id="CLU_000134_20_0_1"/>
<reference evidence="7" key="2">
    <citation type="journal article" date="2012" name="G3 (Bethesda)">
        <title>Pichia sorbitophila, an interspecies yeast hybrid reveals early steps of genome resolution following polyploidization.</title>
        <authorList>
            <person name="Leh Louis V."/>
            <person name="Despons L."/>
            <person name="Friedrich A."/>
            <person name="Martin T."/>
            <person name="Durrens P."/>
            <person name="Casaregola S."/>
            <person name="Neuveglise C."/>
            <person name="Fairhead C."/>
            <person name="Marck C."/>
            <person name="Cruz J.A."/>
            <person name="Straub M.L."/>
            <person name="Kugler V."/>
            <person name="Sacerdot C."/>
            <person name="Uzunov Z."/>
            <person name="Thierry A."/>
            <person name="Weiss S."/>
            <person name="Bleykasten C."/>
            <person name="De Montigny J."/>
            <person name="Jacques N."/>
            <person name="Jung P."/>
            <person name="Lemaire M."/>
            <person name="Mallet S."/>
            <person name="Morel G."/>
            <person name="Richard G.F."/>
            <person name="Sarkar A."/>
            <person name="Savel G."/>
            <person name="Schacherer J."/>
            <person name="Seret M.L."/>
            <person name="Talla E."/>
            <person name="Samson G."/>
            <person name="Jubin C."/>
            <person name="Poulain J."/>
            <person name="Vacherie B."/>
            <person name="Barbe V."/>
            <person name="Pelletier E."/>
            <person name="Sherman D.J."/>
            <person name="Westhof E."/>
            <person name="Weissenbach J."/>
            <person name="Baret P.V."/>
            <person name="Wincker P."/>
            <person name="Gaillardin C."/>
            <person name="Dujon B."/>
            <person name="Souciet J.L."/>
        </authorList>
    </citation>
    <scope>NUCLEOTIDE SEQUENCE [LARGE SCALE GENOMIC DNA]</scope>
    <source>
        <strain evidence="7">ATCC MYA-4447 / BCRC 22081 / CBS 7064 / NBRC 10061 / NRRL Y-12695</strain>
    </source>
</reference>
<reference evidence="6" key="1">
    <citation type="submission" date="2011-10" db="EMBL/GenBank/DDBJ databases">
        <authorList>
            <person name="Genoscope - CEA"/>
        </authorList>
    </citation>
    <scope>NUCLEOTIDE SEQUENCE</scope>
</reference>
<dbReference type="SMART" id="SM00248">
    <property type="entry name" value="ANK"/>
    <property type="match status" value="2"/>
</dbReference>
<feature type="compositionally biased region" description="Basic and acidic residues" evidence="4">
    <location>
        <begin position="193"/>
        <end position="204"/>
    </location>
</feature>
<dbReference type="InterPro" id="IPR002110">
    <property type="entry name" value="Ankyrin_rpt"/>
</dbReference>
<proteinExistence type="predicted"/>
<dbReference type="EMBL" id="FO082048">
    <property type="protein sequence ID" value="CCE84337.1"/>
    <property type="molecule type" value="Genomic_DNA"/>
</dbReference>
<dbReference type="PANTHER" id="PTHR24188:SF29">
    <property type="entry name" value="GH09064P"/>
    <property type="match status" value="1"/>
</dbReference>
<gene>
    <name evidence="6" type="primary">Piso0_003881</name>
    <name evidence="5" type="ORF">GNLVRS01_PISO0K04630g</name>
    <name evidence="6" type="ORF">GNLVRS01_PISO0L04631g</name>
</gene>
<dbReference type="Proteomes" id="UP000005222">
    <property type="component" value="Chromosome L"/>
</dbReference>
<name>G8Y6V7_PICSO</name>
<evidence type="ECO:0000256" key="2">
    <source>
        <dbReference type="ARBA" id="ARBA00023043"/>
    </source>
</evidence>
<keyword evidence="1" id="KW-0677">Repeat</keyword>
<dbReference type="SUPFAM" id="SSF48403">
    <property type="entry name" value="Ankyrin repeat"/>
    <property type="match status" value="1"/>
</dbReference>
<dbReference type="AlphaFoldDB" id="G8Y6V7"/>
<dbReference type="OMA" id="DCIFEAE"/>